<sequence length="978" mass="113776">MVLGEEINLKKKNLLLFLKKYYLREEQANMRINKLVFKNIASYKGEYEINFDVSVLKRSGIFLISGNTGAGKSTILDCITLALYARIYRLDKNIADSISKGFNSAYVKLTFTVSEKVYESFIELNIRQKETPKNMILSCLSDGSLIENKDDVLAYIKSLCRLDFEQFCQTVILPQGNFQEFLTSKPKSKTAIIDNIFNLKKYDDIEIFLKRELELTKFNKEKLEFLDMEEKNRVSSNKKKLNELTDFLGLVDIEALKKNLDSVYKLIGICEKIIKFNQNYLGIQYRIENLELELSSKVKSKEKLSHEYLSQEKIKSELDEKLKFYNSNEFLDLKNFVKRQSELLNDKNRFSLEFSSIQKDLEELKYLDLDNFNFDYVKELYYENVLFCGIDFDEKTYDRLIVKERQLEAQRKKLLLEQKRKNVEIKSITSQETTFNFDKYVYYEALKLLKGFYEELILKYKNGLELLLKSNNSGSSQTIVMNIRIGLYKKFLEHLDSNKQSVAKDIDNLKHLEDAYKVYQGKEKLKISSLNELLALNSKLQILQSELDALKLDILNNKESKIKWESCVLNFKKNNAEILKRIGQNLFHKYIDYSNRDKILVLEGKLKEVADLKRMLNDLNSKISLKEVEIKENLDKIRSLLPDINLKVNLNDSALLEREFKKILRSKRDIENDHAKLNLSLENINNSKLKLASQIEFMKQTILGFKMELKDELAKFTSSFLDFKRARKNGFYVKDSIFSLDSLKPSKNSLEHFLKLKSNFMSQIEISSKDISKYEANFSSLQTLKAELSAQEINLENIKNELISVNERNDKLEILKKVVTTSPSLKYYVQSFLIDEILSISNKKYLSIILPDFELEINTDSKDFNFLVKSKRDGNMTRSVKTLSGGERFLVSLSLSLALSDMIRDSELKIEAFFLDEGFGSLDEDTLKMVIPKISELQRVDGRQIGIISHVSYLKEEIKTQIVVSKISTVSNITIESF</sequence>
<evidence type="ECO:0000313" key="3">
    <source>
        <dbReference type="EMBL" id="AAX17326.1"/>
    </source>
</evidence>
<evidence type="ECO:0000256" key="1">
    <source>
        <dbReference type="SAM" id="Coils"/>
    </source>
</evidence>
<evidence type="ECO:0000259" key="2">
    <source>
        <dbReference type="Pfam" id="PF13476"/>
    </source>
</evidence>
<gene>
    <name evidence="3" type="ordered locus">BH0830</name>
</gene>
<evidence type="ECO:0000313" key="4">
    <source>
        <dbReference type="Proteomes" id="UP000008834"/>
    </source>
</evidence>
<organism evidence="3 4">
    <name type="scientific">Borrelia hermsii (strain HS1 / DAH)</name>
    <dbReference type="NCBI Taxonomy" id="314723"/>
    <lineage>
        <taxon>Bacteria</taxon>
        <taxon>Pseudomonadati</taxon>
        <taxon>Spirochaetota</taxon>
        <taxon>Spirochaetia</taxon>
        <taxon>Spirochaetales</taxon>
        <taxon>Borreliaceae</taxon>
        <taxon>Borrelia</taxon>
    </lineage>
</organism>
<dbReference type="Gene3D" id="3.40.50.300">
    <property type="entry name" value="P-loop containing nucleotide triphosphate hydrolases"/>
    <property type="match status" value="2"/>
</dbReference>
<dbReference type="GO" id="GO:0006302">
    <property type="term" value="P:double-strand break repair"/>
    <property type="evidence" value="ECO:0007669"/>
    <property type="project" value="InterPro"/>
</dbReference>
<feature type="coiled-coil region" evidence="1">
    <location>
        <begin position="602"/>
        <end position="629"/>
    </location>
</feature>
<accession>A0AA34WDN0</accession>
<dbReference type="PANTHER" id="PTHR32114:SF2">
    <property type="entry name" value="ABC TRANSPORTER ABCH.3"/>
    <property type="match status" value="1"/>
</dbReference>
<dbReference type="EC" id="3.1.11.-" evidence="3"/>
<keyword evidence="3" id="KW-0378">Hydrolase</keyword>
<dbReference type="InterPro" id="IPR038729">
    <property type="entry name" value="Rad50/SbcC_AAA"/>
</dbReference>
<feature type="domain" description="Rad50/SbcC-type AAA" evidence="2">
    <location>
        <begin position="34"/>
        <end position="241"/>
    </location>
</feature>
<dbReference type="KEGG" id="bhr:BH0830"/>
<reference evidence="4" key="1">
    <citation type="submission" date="2004-12" db="EMBL/GenBank/DDBJ databases">
        <title>The genome sequence of Borrelia hermsii and Borrelia turicatae: comparative analysis of two agents of endemic N. America relapsing fever.</title>
        <authorList>
            <person name="Porcella S.F."/>
            <person name="Raffel S.J."/>
            <person name="Schrumpf M.E."/>
            <person name="Montgomery B."/>
            <person name="Smith T."/>
            <person name="Schwan T.G."/>
        </authorList>
    </citation>
    <scope>NUCLEOTIDE SEQUENCE [LARGE SCALE GENOMIC DNA]</scope>
    <source>
        <strain evidence="4">HS1 / DAH</strain>
    </source>
</reference>
<dbReference type="AlphaFoldDB" id="A0AA34WDN0"/>
<keyword evidence="1" id="KW-0175">Coiled coil</keyword>
<protein>
    <submittedName>
        <fullName evidence="3">Exonuclease SbcC</fullName>
        <ecNumber evidence="3">3.1.11.-</ecNumber>
    </submittedName>
</protein>
<proteinExistence type="predicted"/>
<dbReference type="GO" id="GO:0016887">
    <property type="term" value="F:ATP hydrolysis activity"/>
    <property type="evidence" value="ECO:0007669"/>
    <property type="project" value="InterPro"/>
</dbReference>
<dbReference type="Pfam" id="PF13476">
    <property type="entry name" value="AAA_23"/>
    <property type="match status" value="1"/>
</dbReference>
<dbReference type="SUPFAM" id="SSF52540">
    <property type="entry name" value="P-loop containing nucleoside triphosphate hydrolases"/>
    <property type="match status" value="1"/>
</dbReference>
<dbReference type="InterPro" id="IPR027417">
    <property type="entry name" value="P-loop_NTPase"/>
</dbReference>
<dbReference type="EMBL" id="CP000048">
    <property type="protein sequence ID" value="AAX17326.1"/>
    <property type="molecule type" value="Genomic_DNA"/>
</dbReference>
<keyword evidence="3" id="KW-0540">Nuclease</keyword>
<dbReference type="PANTHER" id="PTHR32114">
    <property type="entry name" value="ABC TRANSPORTER ABCH.3"/>
    <property type="match status" value="1"/>
</dbReference>
<feature type="coiled-coil region" evidence="1">
    <location>
        <begin position="771"/>
        <end position="815"/>
    </location>
</feature>
<dbReference type="GO" id="GO:0004527">
    <property type="term" value="F:exonuclease activity"/>
    <property type="evidence" value="ECO:0007669"/>
    <property type="project" value="UniProtKB-KW"/>
</dbReference>
<name>A0AA34WDN0_BORHD</name>
<dbReference type="Proteomes" id="UP000008834">
    <property type="component" value="Chromosome"/>
</dbReference>
<dbReference type="Pfam" id="PF13558">
    <property type="entry name" value="SbcC_Walker_B"/>
    <property type="match status" value="1"/>
</dbReference>
<keyword evidence="3" id="KW-0269">Exonuclease</keyword>